<dbReference type="EMBL" id="ML119878">
    <property type="protein sequence ID" value="RPA72121.1"/>
    <property type="molecule type" value="Genomic_DNA"/>
</dbReference>
<dbReference type="AlphaFoldDB" id="A0A3N4HIS2"/>
<feature type="region of interest" description="Disordered" evidence="1">
    <location>
        <begin position="648"/>
        <end position="838"/>
    </location>
</feature>
<keyword evidence="3" id="KW-1185">Reference proteome</keyword>
<feature type="compositionally biased region" description="Polar residues" evidence="1">
    <location>
        <begin position="24"/>
        <end position="51"/>
    </location>
</feature>
<name>A0A3N4HIS2_ASCIM</name>
<accession>A0A3N4HIS2</accession>
<feature type="compositionally biased region" description="Acidic residues" evidence="1">
    <location>
        <begin position="410"/>
        <end position="422"/>
    </location>
</feature>
<sequence length="838" mass="93825">MATGSKRGRTQSVAPGDTQKRTRLSTQTSMGPPVSPGQTPNGSQTQPVSSKSQKHTGEEEQEEESTTPQPEEPQPIEQPEEGSPEEVKTRIRLVNTDGSSYLVPRRIFDITQATTGKEDFGGRARVVISLIFFAQRAFSSQHRHDLIRAMVPSSLLLGDKAMDSFVNHDVRRKIERTQTKLKDSIEQYVAAVRRSDIGVHLKEQAEKIAKTEGRYNHPDERLQMPETVADLLEFQGLQGIPWTKGDVVQCLKRILLNAKQPQIPDGFVDWFFGDKDNFWLENNSIFLLSCVLAIYRHEGPLGKDMNETVIKTCYDVNTFRIPDNIHWPEPHPRYQTETYDKAGNDTRALKNIKVYMGDNMGNNLHKYVDGALVLAENVMDISEEMDLDYDDEDDAGDGSASRPFRSITVQEDEEEEASDTDYDNSFQQDEANGWYDKVEASRGSTNNITLDEIEEIREQVKQSHKNDDAAMMAKIAKDGLIAAHARSSAASRTFTVPPVVPPSLSNPGLTPFEHAWLMGDALEKIRLMNRFVQQDAEVARLEMLRCYFKRKNIEHENLELQKEYLTLMKLRATLKKVKSKVSEDVAAQKALKKFVETEKASQAISEEDLRMFEENFGFVRPMENIDFDDSALFDKTNLDKMCEDLARYDGVPKDLPPPTQPPRGNMGKPASNHRSFGAALERNDKRGGGGTKPRPLNLNNHRGGSTAGGLFGQSTPGRNSHGTFTPRRQHSLAPRTGTDTPKKAEAYSPSNPVFPSNPAFEVIEPSSPINTNVDEPANDHDSRRGSLGSPFRAKLEEERATAIEKGTQRNSFGYDPSSSSIEAPGNKIEWDSPSQNLE</sequence>
<feature type="region of interest" description="Disordered" evidence="1">
    <location>
        <begin position="1"/>
        <end position="87"/>
    </location>
</feature>
<feature type="compositionally biased region" description="Polar residues" evidence="1">
    <location>
        <begin position="712"/>
        <end position="723"/>
    </location>
</feature>
<feature type="region of interest" description="Disordered" evidence="1">
    <location>
        <begin position="388"/>
        <end position="427"/>
    </location>
</feature>
<feature type="compositionally biased region" description="Polar residues" evidence="1">
    <location>
        <begin position="808"/>
        <end position="821"/>
    </location>
</feature>
<proteinExistence type="predicted"/>
<organism evidence="2 3">
    <name type="scientific">Ascobolus immersus RN42</name>
    <dbReference type="NCBI Taxonomy" id="1160509"/>
    <lineage>
        <taxon>Eukaryota</taxon>
        <taxon>Fungi</taxon>
        <taxon>Dikarya</taxon>
        <taxon>Ascomycota</taxon>
        <taxon>Pezizomycotina</taxon>
        <taxon>Pezizomycetes</taxon>
        <taxon>Pezizales</taxon>
        <taxon>Ascobolaceae</taxon>
        <taxon>Ascobolus</taxon>
    </lineage>
</organism>
<evidence type="ECO:0000256" key="1">
    <source>
        <dbReference type="SAM" id="MobiDB-lite"/>
    </source>
</evidence>
<evidence type="ECO:0000313" key="3">
    <source>
        <dbReference type="Proteomes" id="UP000275078"/>
    </source>
</evidence>
<gene>
    <name evidence="2" type="ORF">BJ508DRAFT_335353</name>
</gene>
<reference evidence="2 3" key="1">
    <citation type="journal article" date="2018" name="Nat. Ecol. Evol.">
        <title>Pezizomycetes genomes reveal the molecular basis of ectomycorrhizal truffle lifestyle.</title>
        <authorList>
            <person name="Murat C."/>
            <person name="Payen T."/>
            <person name="Noel B."/>
            <person name="Kuo A."/>
            <person name="Morin E."/>
            <person name="Chen J."/>
            <person name="Kohler A."/>
            <person name="Krizsan K."/>
            <person name="Balestrini R."/>
            <person name="Da Silva C."/>
            <person name="Montanini B."/>
            <person name="Hainaut M."/>
            <person name="Levati E."/>
            <person name="Barry K.W."/>
            <person name="Belfiori B."/>
            <person name="Cichocki N."/>
            <person name="Clum A."/>
            <person name="Dockter R.B."/>
            <person name="Fauchery L."/>
            <person name="Guy J."/>
            <person name="Iotti M."/>
            <person name="Le Tacon F."/>
            <person name="Lindquist E.A."/>
            <person name="Lipzen A."/>
            <person name="Malagnac F."/>
            <person name="Mello A."/>
            <person name="Molinier V."/>
            <person name="Miyauchi S."/>
            <person name="Poulain J."/>
            <person name="Riccioni C."/>
            <person name="Rubini A."/>
            <person name="Sitrit Y."/>
            <person name="Splivallo R."/>
            <person name="Traeger S."/>
            <person name="Wang M."/>
            <person name="Zifcakova L."/>
            <person name="Wipf D."/>
            <person name="Zambonelli A."/>
            <person name="Paolocci F."/>
            <person name="Nowrousian M."/>
            <person name="Ottonello S."/>
            <person name="Baldrian P."/>
            <person name="Spatafora J.W."/>
            <person name="Henrissat B."/>
            <person name="Nagy L.G."/>
            <person name="Aury J.M."/>
            <person name="Wincker P."/>
            <person name="Grigoriev I.V."/>
            <person name="Bonfante P."/>
            <person name="Martin F.M."/>
        </authorList>
    </citation>
    <scope>NUCLEOTIDE SEQUENCE [LARGE SCALE GENOMIC DNA]</scope>
    <source>
        <strain evidence="2 3">RN42</strain>
    </source>
</reference>
<dbReference type="Proteomes" id="UP000275078">
    <property type="component" value="Unassembled WGS sequence"/>
</dbReference>
<evidence type="ECO:0000313" key="2">
    <source>
        <dbReference type="EMBL" id="RPA72121.1"/>
    </source>
</evidence>
<feature type="compositionally biased region" description="Basic and acidic residues" evidence="1">
    <location>
        <begin position="793"/>
        <end position="802"/>
    </location>
</feature>
<protein>
    <submittedName>
        <fullName evidence="2">Uncharacterized protein</fullName>
    </submittedName>
</protein>